<dbReference type="InterPro" id="IPR012337">
    <property type="entry name" value="RNaseH-like_sf"/>
</dbReference>
<sequence length="143" mass="16950">MAAWLEHAGYQLQEIINAILCDEFVKFQDQITRQSHQQNSNWKQIKQFNNELKPFNFLIKELEGDGPTGAFVLANYYQTIKDLKKKEASEEYQEEALECEALVMANLLHPAFNLRFFAHCWPEREQQAQLILEKNFNKRERNN</sequence>
<accession>A0A0L6V779</accession>
<evidence type="ECO:0000313" key="2">
    <source>
        <dbReference type="Proteomes" id="UP000037035"/>
    </source>
</evidence>
<protein>
    <submittedName>
        <fullName evidence="1">Uncharacterized protein</fullName>
    </submittedName>
</protein>
<dbReference type="EMBL" id="LAVV01007303">
    <property type="protein sequence ID" value="KNZ56367.1"/>
    <property type="molecule type" value="Genomic_DNA"/>
</dbReference>
<dbReference type="VEuPathDB" id="FungiDB:VP01_241g5"/>
<organism evidence="1 2">
    <name type="scientific">Puccinia sorghi</name>
    <dbReference type="NCBI Taxonomy" id="27349"/>
    <lineage>
        <taxon>Eukaryota</taxon>
        <taxon>Fungi</taxon>
        <taxon>Dikarya</taxon>
        <taxon>Basidiomycota</taxon>
        <taxon>Pucciniomycotina</taxon>
        <taxon>Pucciniomycetes</taxon>
        <taxon>Pucciniales</taxon>
        <taxon>Pucciniaceae</taxon>
        <taxon>Puccinia</taxon>
    </lineage>
</organism>
<comment type="caution">
    <text evidence="1">The sequence shown here is derived from an EMBL/GenBank/DDBJ whole genome shotgun (WGS) entry which is preliminary data.</text>
</comment>
<dbReference type="SUPFAM" id="SSF53098">
    <property type="entry name" value="Ribonuclease H-like"/>
    <property type="match status" value="1"/>
</dbReference>
<evidence type="ECO:0000313" key="1">
    <source>
        <dbReference type="EMBL" id="KNZ56367.1"/>
    </source>
</evidence>
<dbReference type="Proteomes" id="UP000037035">
    <property type="component" value="Unassembled WGS sequence"/>
</dbReference>
<name>A0A0L6V779_9BASI</name>
<gene>
    <name evidence="1" type="ORF">VP01_241g5</name>
</gene>
<proteinExistence type="predicted"/>
<dbReference type="AlphaFoldDB" id="A0A0L6V779"/>
<reference evidence="1 2" key="1">
    <citation type="submission" date="2015-08" db="EMBL/GenBank/DDBJ databases">
        <title>Next Generation Sequencing and Analysis of the Genome of Puccinia sorghi L Schw, the Causal Agent of Maize Common Rust.</title>
        <authorList>
            <person name="Rochi L."/>
            <person name="Burguener G."/>
            <person name="Darino M."/>
            <person name="Turjanski A."/>
            <person name="Kreff E."/>
            <person name="Dieguez M.J."/>
            <person name="Sacco F."/>
        </authorList>
    </citation>
    <scope>NUCLEOTIDE SEQUENCE [LARGE SCALE GENOMIC DNA]</scope>
    <source>
        <strain evidence="1 2">RO10H11247</strain>
    </source>
</reference>
<keyword evidence="2" id="KW-1185">Reference proteome</keyword>